<dbReference type="OrthoDB" id="8820983at2"/>
<evidence type="ECO:0000313" key="2">
    <source>
        <dbReference type="Proteomes" id="UP000247540"/>
    </source>
</evidence>
<name>A0A318SPU3_9BURK</name>
<evidence type="ECO:0000313" key="1">
    <source>
        <dbReference type="EMBL" id="PYE79452.1"/>
    </source>
</evidence>
<organism evidence="1 2">
    <name type="scientific">Xylophilus ampelinus</name>
    <dbReference type="NCBI Taxonomy" id="54067"/>
    <lineage>
        <taxon>Bacteria</taxon>
        <taxon>Pseudomonadati</taxon>
        <taxon>Pseudomonadota</taxon>
        <taxon>Betaproteobacteria</taxon>
        <taxon>Burkholderiales</taxon>
        <taxon>Xylophilus</taxon>
    </lineage>
</organism>
<dbReference type="EMBL" id="QJTC01000002">
    <property type="protein sequence ID" value="PYE79452.1"/>
    <property type="molecule type" value="Genomic_DNA"/>
</dbReference>
<gene>
    <name evidence="1" type="ORF">DFQ15_102185</name>
</gene>
<accession>A0A318SPU3</accession>
<keyword evidence="2" id="KW-1185">Reference proteome</keyword>
<dbReference type="Proteomes" id="UP000247540">
    <property type="component" value="Unassembled WGS sequence"/>
</dbReference>
<dbReference type="RefSeq" id="WP_110464416.1">
    <property type="nucleotide sequence ID" value="NZ_JAMOFZ010000001.1"/>
</dbReference>
<proteinExistence type="predicted"/>
<reference evidence="1 2" key="1">
    <citation type="submission" date="2018-06" db="EMBL/GenBank/DDBJ databases">
        <title>Genomic Encyclopedia of Type Strains, Phase III (KMG-III): the genomes of soil and plant-associated and newly described type strains.</title>
        <authorList>
            <person name="Whitman W."/>
        </authorList>
    </citation>
    <scope>NUCLEOTIDE SEQUENCE [LARGE SCALE GENOMIC DNA]</scope>
    <source>
        <strain evidence="1 2">CECT 7646</strain>
    </source>
</reference>
<protein>
    <submittedName>
        <fullName evidence="1">Uncharacterized protein</fullName>
    </submittedName>
</protein>
<comment type="caution">
    <text evidence="1">The sequence shown here is derived from an EMBL/GenBank/DDBJ whole genome shotgun (WGS) entry which is preliminary data.</text>
</comment>
<dbReference type="AlphaFoldDB" id="A0A318SPU3"/>
<sequence length="128" mass="13714">MRYAFVINGVIDNVIDSPDRPPGWVACGAAGPGWLQGSDGKFVAPPPPPDARHITVGAFYDRFGAEKYPILASTDRGVIAVIRDVQVRSYIDLDRDDLPAGLAVIQAAGHQIDPTAILDAPVQPEERP</sequence>